<dbReference type="RefSeq" id="WP_090874224.1">
    <property type="nucleotide sequence ID" value="NZ_FMXQ01000001.1"/>
</dbReference>
<keyword evidence="3 7" id="KW-0479">Metal-binding</keyword>
<reference evidence="8 9" key="1">
    <citation type="submission" date="2016-10" db="EMBL/GenBank/DDBJ databases">
        <authorList>
            <person name="de Groot N.N."/>
        </authorList>
    </citation>
    <scope>NUCLEOTIDE SEQUENCE [LARGE SCALE GENOMIC DNA]</scope>
    <source>
        <strain evidence="8 9">ATCC 35022</strain>
    </source>
</reference>
<keyword evidence="9" id="KW-1185">Reference proteome</keyword>
<sequence length="240" mass="24479">MCEKCVASGLSRRNLIRGGGAALALAATAGFDMSSAPAHAEEAMPVSPEEALQRLIEGNARYVANKPINTDFSVNRSKRSAGQAPFAAIVSCADSRVAPELIFDQGPGDLFVVRVAGNFINEDGLASLEFGTAVLGLKLIVVLGHTACGAVVATIDVIENGTELPGHLPSLANALKPAVESAMAAKPDDLLAAATMENAKLNAAYAASAGPILSDLKTSGKLGTAAAVYDLDTGKVEFAS</sequence>
<dbReference type="InterPro" id="IPR006311">
    <property type="entry name" value="TAT_signal"/>
</dbReference>
<evidence type="ECO:0000256" key="1">
    <source>
        <dbReference type="ARBA" id="ARBA00006217"/>
    </source>
</evidence>
<dbReference type="InterPro" id="IPR015892">
    <property type="entry name" value="Carbonic_anhydrase_CS"/>
</dbReference>
<feature type="binding site" evidence="7">
    <location>
        <position position="145"/>
    </location>
    <ligand>
        <name>Zn(2+)</name>
        <dbReference type="ChEBI" id="CHEBI:29105"/>
    </ligand>
</feature>
<dbReference type="InterPro" id="IPR036874">
    <property type="entry name" value="Carbonic_anhydrase_sf"/>
</dbReference>
<dbReference type="InterPro" id="IPR001765">
    <property type="entry name" value="Carbonic_anhydrase"/>
</dbReference>
<dbReference type="GO" id="GO:0004089">
    <property type="term" value="F:carbonate dehydratase activity"/>
    <property type="evidence" value="ECO:0007669"/>
    <property type="project" value="UniProtKB-EC"/>
</dbReference>
<dbReference type="EC" id="4.2.1.1" evidence="2"/>
<comment type="similarity">
    <text evidence="1">Belongs to the beta-class carbonic anhydrase family.</text>
</comment>
<dbReference type="PROSITE" id="PS51318">
    <property type="entry name" value="TAT"/>
    <property type="match status" value="1"/>
</dbReference>
<keyword evidence="5" id="KW-0456">Lyase</keyword>
<dbReference type="Proteomes" id="UP000199071">
    <property type="component" value="Unassembled WGS sequence"/>
</dbReference>
<organism evidence="8 9">
    <name type="scientific">Bauldia litoralis</name>
    <dbReference type="NCBI Taxonomy" id="665467"/>
    <lineage>
        <taxon>Bacteria</taxon>
        <taxon>Pseudomonadati</taxon>
        <taxon>Pseudomonadota</taxon>
        <taxon>Alphaproteobacteria</taxon>
        <taxon>Hyphomicrobiales</taxon>
        <taxon>Kaistiaceae</taxon>
        <taxon>Bauldia</taxon>
    </lineage>
</organism>
<dbReference type="GO" id="GO:0008270">
    <property type="term" value="F:zinc ion binding"/>
    <property type="evidence" value="ECO:0007669"/>
    <property type="project" value="InterPro"/>
</dbReference>
<dbReference type="STRING" id="665467.SAMN02982931_00054"/>
<evidence type="ECO:0000256" key="5">
    <source>
        <dbReference type="ARBA" id="ARBA00023239"/>
    </source>
</evidence>
<dbReference type="Pfam" id="PF00484">
    <property type="entry name" value="Pro_CA"/>
    <property type="match status" value="1"/>
</dbReference>
<feature type="binding site" evidence="7">
    <location>
        <position position="148"/>
    </location>
    <ligand>
        <name>Zn(2+)</name>
        <dbReference type="ChEBI" id="CHEBI:29105"/>
    </ligand>
</feature>
<dbReference type="CDD" id="cd03378">
    <property type="entry name" value="beta_CA_cladeC"/>
    <property type="match status" value="1"/>
</dbReference>
<proteinExistence type="inferred from homology"/>
<dbReference type="Gene3D" id="3.40.1050.10">
    <property type="entry name" value="Carbonic anhydrase"/>
    <property type="match status" value="1"/>
</dbReference>
<dbReference type="EMBL" id="FMXQ01000001">
    <property type="protein sequence ID" value="SDB02316.1"/>
    <property type="molecule type" value="Genomic_DNA"/>
</dbReference>
<dbReference type="SMART" id="SM00947">
    <property type="entry name" value="Pro_CA"/>
    <property type="match status" value="1"/>
</dbReference>
<evidence type="ECO:0000256" key="6">
    <source>
        <dbReference type="ARBA" id="ARBA00048348"/>
    </source>
</evidence>
<evidence type="ECO:0000256" key="2">
    <source>
        <dbReference type="ARBA" id="ARBA00012925"/>
    </source>
</evidence>
<feature type="binding site" evidence="7">
    <location>
        <position position="94"/>
    </location>
    <ligand>
        <name>Zn(2+)</name>
        <dbReference type="ChEBI" id="CHEBI:29105"/>
    </ligand>
</feature>
<name>A0A1G6A268_9HYPH</name>
<gene>
    <name evidence="8" type="ORF">SAMN02982931_00054</name>
</gene>
<evidence type="ECO:0000256" key="3">
    <source>
        <dbReference type="ARBA" id="ARBA00022723"/>
    </source>
</evidence>
<feature type="binding site" evidence="7">
    <location>
        <position position="92"/>
    </location>
    <ligand>
        <name>Zn(2+)</name>
        <dbReference type="ChEBI" id="CHEBI:29105"/>
    </ligand>
</feature>
<evidence type="ECO:0000256" key="4">
    <source>
        <dbReference type="ARBA" id="ARBA00022833"/>
    </source>
</evidence>
<dbReference type="PANTHER" id="PTHR11002:SF76">
    <property type="entry name" value="CARBONIC ANHYDRASE"/>
    <property type="match status" value="1"/>
</dbReference>
<protein>
    <recommendedName>
        <fullName evidence="2">carbonic anhydrase</fullName>
        <ecNumber evidence="2">4.2.1.1</ecNumber>
    </recommendedName>
</protein>
<comment type="cofactor">
    <cofactor evidence="7">
        <name>Zn(2+)</name>
        <dbReference type="ChEBI" id="CHEBI:29105"/>
    </cofactor>
    <text evidence="7">Binds 1 zinc ion per subunit.</text>
</comment>
<dbReference type="PROSITE" id="PS00704">
    <property type="entry name" value="PROK_CO2_ANHYDRASE_1"/>
    <property type="match status" value="1"/>
</dbReference>
<comment type="catalytic activity">
    <reaction evidence="6">
        <text>hydrogencarbonate + H(+) = CO2 + H2O</text>
        <dbReference type="Rhea" id="RHEA:10748"/>
        <dbReference type="ChEBI" id="CHEBI:15377"/>
        <dbReference type="ChEBI" id="CHEBI:15378"/>
        <dbReference type="ChEBI" id="CHEBI:16526"/>
        <dbReference type="ChEBI" id="CHEBI:17544"/>
        <dbReference type="EC" id="4.2.1.1"/>
    </reaction>
</comment>
<evidence type="ECO:0000313" key="8">
    <source>
        <dbReference type="EMBL" id="SDB02316.1"/>
    </source>
</evidence>
<evidence type="ECO:0000313" key="9">
    <source>
        <dbReference type="Proteomes" id="UP000199071"/>
    </source>
</evidence>
<dbReference type="OrthoDB" id="9797527at2"/>
<dbReference type="GO" id="GO:0015976">
    <property type="term" value="P:carbon utilization"/>
    <property type="evidence" value="ECO:0007669"/>
    <property type="project" value="InterPro"/>
</dbReference>
<dbReference type="SUPFAM" id="SSF53056">
    <property type="entry name" value="beta-carbonic anhydrase, cab"/>
    <property type="match status" value="1"/>
</dbReference>
<dbReference type="AlphaFoldDB" id="A0A1G6A268"/>
<dbReference type="PANTHER" id="PTHR11002">
    <property type="entry name" value="CARBONIC ANHYDRASE"/>
    <property type="match status" value="1"/>
</dbReference>
<keyword evidence="4 7" id="KW-0862">Zinc</keyword>
<accession>A0A1G6A268</accession>
<evidence type="ECO:0000256" key="7">
    <source>
        <dbReference type="PIRSR" id="PIRSR601765-1"/>
    </source>
</evidence>